<dbReference type="Proteomes" id="UP001338125">
    <property type="component" value="Unassembled WGS sequence"/>
</dbReference>
<proteinExistence type="predicted"/>
<keyword evidence="2" id="KW-1133">Transmembrane helix</keyword>
<feature type="transmembrane region" description="Helical" evidence="2">
    <location>
        <begin position="148"/>
        <end position="170"/>
    </location>
</feature>
<feature type="compositionally biased region" description="Polar residues" evidence="1">
    <location>
        <begin position="1"/>
        <end position="11"/>
    </location>
</feature>
<feature type="transmembrane region" description="Helical" evidence="2">
    <location>
        <begin position="319"/>
        <end position="337"/>
    </location>
</feature>
<keyword evidence="2" id="KW-0812">Transmembrane</keyword>
<gene>
    <name evidence="3" type="ORF">PT974_10080</name>
</gene>
<accession>A0ABR0S9D0</accession>
<reference evidence="3 4" key="1">
    <citation type="submission" date="2024-01" db="EMBL/GenBank/DDBJ databases">
        <title>Complete genome of Cladobotryum mycophilum ATHUM6906.</title>
        <authorList>
            <person name="Christinaki A.C."/>
            <person name="Myridakis A.I."/>
            <person name="Kouvelis V.N."/>
        </authorList>
    </citation>
    <scope>NUCLEOTIDE SEQUENCE [LARGE SCALE GENOMIC DNA]</scope>
    <source>
        <strain evidence="3 4">ATHUM6906</strain>
    </source>
</reference>
<feature type="transmembrane region" description="Helical" evidence="2">
    <location>
        <begin position="343"/>
        <end position="362"/>
    </location>
</feature>
<keyword evidence="4" id="KW-1185">Reference proteome</keyword>
<dbReference type="EMBL" id="JAVFKD010000015">
    <property type="protein sequence ID" value="KAK5988594.1"/>
    <property type="molecule type" value="Genomic_DNA"/>
</dbReference>
<feature type="transmembrane region" description="Helical" evidence="2">
    <location>
        <begin position="269"/>
        <end position="288"/>
    </location>
</feature>
<protein>
    <recommendedName>
        <fullName evidence="5">Integral membrane protein</fullName>
    </recommendedName>
</protein>
<name>A0ABR0S9D0_9HYPO</name>
<evidence type="ECO:0000313" key="3">
    <source>
        <dbReference type="EMBL" id="KAK5988594.1"/>
    </source>
</evidence>
<evidence type="ECO:0000256" key="1">
    <source>
        <dbReference type="SAM" id="MobiDB-lite"/>
    </source>
</evidence>
<evidence type="ECO:0000313" key="4">
    <source>
        <dbReference type="Proteomes" id="UP001338125"/>
    </source>
</evidence>
<evidence type="ECO:0000256" key="2">
    <source>
        <dbReference type="SAM" id="Phobius"/>
    </source>
</evidence>
<evidence type="ECO:0008006" key="5">
    <source>
        <dbReference type="Google" id="ProtNLM"/>
    </source>
</evidence>
<comment type="caution">
    <text evidence="3">The sequence shown here is derived from an EMBL/GenBank/DDBJ whole genome shotgun (WGS) entry which is preliminary data.</text>
</comment>
<feature type="region of interest" description="Disordered" evidence="1">
    <location>
        <begin position="70"/>
        <end position="98"/>
    </location>
</feature>
<keyword evidence="2" id="KW-0472">Membrane</keyword>
<organism evidence="3 4">
    <name type="scientific">Cladobotryum mycophilum</name>
    <dbReference type="NCBI Taxonomy" id="491253"/>
    <lineage>
        <taxon>Eukaryota</taxon>
        <taxon>Fungi</taxon>
        <taxon>Dikarya</taxon>
        <taxon>Ascomycota</taxon>
        <taxon>Pezizomycotina</taxon>
        <taxon>Sordariomycetes</taxon>
        <taxon>Hypocreomycetidae</taxon>
        <taxon>Hypocreales</taxon>
        <taxon>Hypocreaceae</taxon>
        <taxon>Cladobotryum</taxon>
    </lineage>
</organism>
<feature type="transmembrane region" description="Helical" evidence="2">
    <location>
        <begin position="228"/>
        <end position="249"/>
    </location>
</feature>
<sequence length="533" mass="58017">MASSHIDTASSGAPPEPLRLAHVPEREALPLSELPVTAVPSPSLDSVEQMAGMVAGTVDEKATSIETAVVEPHPSPTWTSSSASVVLPGPGSDSTPGSERVTLVRRKDGYVLQEKPKLEHNLFMAVGFMELANACDFAANVWNKEPVPLVATIFMAIGGTVAGTFSLFAFRDAQLAWRNVCFLRQQRRELHEERARLLKEAPEGSVVDLDVLLDVSYRELGTEVIGRWTLDVFMGVGAVLISIGTYMALGGRNKTVYLISNILSGYLGNAPVALFGLFNSFWAIYIWLKVQSHVNAAAEAMPGTRAAALVKRRSRNVQTYCTINGTATILGGVGSMITSTRWWGYVILIPVILSSIFCNFWWRWRVGYARHDLLGGGMHGMNVDELGTALEFAARAEISVREQATAPLNGLVSDATSLDHVLRFLEEHELLEPYCLRLANDAKLRAAICGDDSSDAVEMTLGAPSLLAVPESAHPAMITAAQDLIRETGSEHFKHRERYTAELLGSYLCIVSHPQTGQQDAQAETREKKRSTS</sequence>
<feature type="region of interest" description="Disordered" evidence="1">
    <location>
        <begin position="1"/>
        <end position="22"/>
    </location>
</feature>